<dbReference type="CDD" id="cd24054">
    <property type="entry name" value="ASKHA_NBD_AaPPX-GppA_MtPPX2-like"/>
    <property type="match status" value="1"/>
</dbReference>
<evidence type="ECO:0000256" key="1">
    <source>
        <dbReference type="SAM" id="MobiDB-lite"/>
    </source>
</evidence>
<comment type="caution">
    <text evidence="3">The sequence shown here is derived from an EMBL/GenBank/DDBJ whole genome shotgun (WGS) entry which is preliminary data.</text>
</comment>
<dbReference type="GO" id="GO:0016462">
    <property type="term" value="F:pyrophosphatase activity"/>
    <property type="evidence" value="ECO:0007669"/>
    <property type="project" value="TreeGrafter"/>
</dbReference>
<gene>
    <name evidence="3" type="ORF">ENS06_03595</name>
</gene>
<proteinExistence type="predicted"/>
<sequence>MSPDPAPSRLAAAAPDLYGAVDVGSHTIRVLVAACDAEGTFRPTHHERHVTRLAQGFSRQGSLTDEAAARALTVVRQVAARLRAFPLRALRCGATGVVRKAANGADFIQRIRDATGWPVSILSEEQEALLSLRGMVSVLEPPEGPLVCFDLGGSSTEFSLVDWETRSPLWLGSVFVGAATLTEAFLGDAPVSTERLRKAADHARRILRPAVESIRTSLQGRPRCGDKLTLAGTAGTVTTLAAMDARMAHYVPYRINNRILTKTWVAETVRSLGATSLEARRRIVGLEPGREDIILGGAVIVEQILESFDVPHLRVTDAGLLEGLLLDGARAAGSETAPGEPTWRFSRELEETR</sequence>
<dbReference type="EMBL" id="DSTK01000012">
    <property type="protein sequence ID" value="HFK96395.1"/>
    <property type="molecule type" value="Genomic_DNA"/>
</dbReference>
<dbReference type="InterPro" id="IPR043129">
    <property type="entry name" value="ATPase_NBD"/>
</dbReference>
<dbReference type="PANTHER" id="PTHR30005:SF0">
    <property type="entry name" value="RETROGRADE REGULATION PROTEIN 2"/>
    <property type="match status" value="1"/>
</dbReference>
<evidence type="ECO:0000313" key="3">
    <source>
        <dbReference type="EMBL" id="HFK96395.1"/>
    </source>
</evidence>
<dbReference type="InterPro" id="IPR050273">
    <property type="entry name" value="GppA/Ppx_hydrolase"/>
</dbReference>
<dbReference type="Pfam" id="PF02541">
    <property type="entry name" value="Ppx-GppA"/>
    <property type="match status" value="1"/>
</dbReference>
<feature type="region of interest" description="Disordered" evidence="1">
    <location>
        <begin position="333"/>
        <end position="353"/>
    </location>
</feature>
<dbReference type="SUPFAM" id="SSF53067">
    <property type="entry name" value="Actin-like ATPase domain"/>
    <property type="match status" value="2"/>
</dbReference>
<evidence type="ECO:0000259" key="2">
    <source>
        <dbReference type="Pfam" id="PF02541"/>
    </source>
</evidence>
<name>A0A832A528_9BACT</name>
<accession>A0A832A528</accession>
<organism evidence="3">
    <name type="scientific">Desulfacinum infernum</name>
    <dbReference type="NCBI Taxonomy" id="35837"/>
    <lineage>
        <taxon>Bacteria</taxon>
        <taxon>Pseudomonadati</taxon>
        <taxon>Thermodesulfobacteriota</taxon>
        <taxon>Syntrophobacteria</taxon>
        <taxon>Syntrophobacterales</taxon>
        <taxon>Syntrophobacteraceae</taxon>
        <taxon>Desulfacinum</taxon>
    </lineage>
</organism>
<dbReference type="Gene3D" id="3.30.420.150">
    <property type="entry name" value="Exopolyphosphatase. Domain 2"/>
    <property type="match status" value="1"/>
</dbReference>
<dbReference type="Gene3D" id="3.30.420.40">
    <property type="match status" value="1"/>
</dbReference>
<dbReference type="InterPro" id="IPR003695">
    <property type="entry name" value="Ppx_GppA_N"/>
</dbReference>
<dbReference type="PANTHER" id="PTHR30005">
    <property type="entry name" value="EXOPOLYPHOSPHATASE"/>
    <property type="match status" value="1"/>
</dbReference>
<reference evidence="3" key="1">
    <citation type="journal article" date="2020" name="mSystems">
        <title>Genome- and Community-Level Interaction Insights into Carbon Utilization and Element Cycling Functions of Hydrothermarchaeota in Hydrothermal Sediment.</title>
        <authorList>
            <person name="Zhou Z."/>
            <person name="Liu Y."/>
            <person name="Xu W."/>
            <person name="Pan J."/>
            <person name="Luo Z.H."/>
            <person name="Li M."/>
        </authorList>
    </citation>
    <scope>NUCLEOTIDE SEQUENCE [LARGE SCALE GENOMIC DNA]</scope>
    <source>
        <strain evidence="3">SpSt-456</strain>
    </source>
</reference>
<protein>
    <recommendedName>
        <fullName evidence="2">Ppx/GppA phosphatase N-terminal domain-containing protein</fullName>
    </recommendedName>
</protein>
<dbReference type="AlphaFoldDB" id="A0A832A528"/>
<feature type="domain" description="Ppx/GppA phosphatase N-terminal" evidence="2">
    <location>
        <begin position="37"/>
        <end position="327"/>
    </location>
</feature>